<dbReference type="InterPro" id="IPR011022">
    <property type="entry name" value="Arrestin_C-like"/>
</dbReference>
<dbReference type="InterPro" id="IPR011021">
    <property type="entry name" value="Arrestin-like_N"/>
</dbReference>
<dbReference type="PANTHER" id="PTHR11188">
    <property type="entry name" value="ARRESTIN DOMAIN CONTAINING PROTEIN"/>
    <property type="match status" value="1"/>
</dbReference>
<evidence type="ECO:0000313" key="4">
    <source>
        <dbReference type="EMBL" id="CAK8676541.1"/>
    </source>
</evidence>
<sequence length="383" mass="42881">MGRISNIVIRFVNNTNTFQPGQLVTGHVELQLNKPTKIFSVSIKLHGECKTKWYTGSDKEKTYKEKEVYSSQELILWGGVRNQFVKLPKGNATKEFFFQLPDNCPSSFISKHGSIFYHVQVACKASGYSHTLDVPKAFMVYDVVELSPSELFYYPAQLKAQAHDECCCCNKIDAKIDITIDKSAYSPGDKVIVNGYIDNGSNRQLPFTIILRQNVTCYGRRADFSLMSSGNLKSKEKLNDVAIWEGVPVGPRSRKNFSNQETMTIPTLVASNLRYCKFISVAYFITIRSTMQSAMGNTELVAKPVDIVIGHRGLPDYSTLDQLEPSAPPGFDLAVPDYEEDEQYPSDPPPDFEAALELDDQHSPPPTYQEAIQKVDTIPSTSL</sequence>
<dbReference type="SUPFAM" id="SSF81296">
    <property type="entry name" value="E set domains"/>
    <property type="match status" value="2"/>
</dbReference>
<organism evidence="4 5">
    <name type="scientific">Clavelina lepadiformis</name>
    <name type="common">Light-bulb sea squirt</name>
    <name type="synonym">Ascidia lepadiformis</name>
    <dbReference type="NCBI Taxonomy" id="159417"/>
    <lineage>
        <taxon>Eukaryota</taxon>
        <taxon>Metazoa</taxon>
        <taxon>Chordata</taxon>
        <taxon>Tunicata</taxon>
        <taxon>Ascidiacea</taxon>
        <taxon>Aplousobranchia</taxon>
        <taxon>Clavelinidae</taxon>
        <taxon>Clavelina</taxon>
    </lineage>
</organism>
<dbReference type="InterPro" id="IPR050357">
    <property type="entry name" value="Arrestin_domain-protein"/>
</dbReference>
<proteinExistence type="inferred from homology"/>
<accession>A0ABP0FA06</accession>
<comment type="caution">
    <text evidence="4">The sequence shown here is derived from an EMBL/GenBank/DDBJ whole genome shotgun (WGS) entry which is preliminary data.</text>
</comment>
<protein>
    <recommendedName>
        <fullName evidence="3">Arrestin C-terminal-like domain-containing protein</fullName>
    </recommendedName>
</protein>
<dbReference type="InterPro" id="IPR014752">
    <property type="entry name" value="Arrestin-like_C"/>
</dbReference>
<evidence type="ECO:0000259" key="3">
    <source>
        <dbReference type="SMART" id="SM01017"/>
    </source>
</evidence>
<gene>
    <name evidence="4" type="ORF">CVLEPA_LOCUS6001</name>
</gene>
<dbReference type="InterPro" id="IPR014756">
    <property type="entry name" value="Ig_E-set"/>
</dbReference>
<evidence type="ECO:0000256" key="1">
    <source>
        <dbReference type="ARBA" id="ARBA00005298"/>
    </source>
</evidence>
<dbReference type="PANTHER" id="PTHR11188:SF176">
    <property type="entry name" value="ARRESTIN DOMAIN-CONTAINING PROTEIN 1"/>
    <property type="match status" value="1"/>
</dbReference>
<dbReference type="EMBL" id="CAWYQH010000035">
    <property type="protein sequence ID" value="CAK8676541.1"/>
    <property type="molecule type" value="Genomic_DNA"/>
</dbReference>
<dbReference type="Pfam" id="PF02752">
    <property type="entry name" value="Arrestin_C"/>
    <property type="match status" value="1"/>
</dbReference>
<dbReference type="Proteomes" id="UP001642483">
    <property type="component" value="Unassembled WGS sequence"/>
</dbReference>
<reference evidence="4 5" key="1">
    <citation type="submission" date="2024-02" db="EMBL/GenBank/DDBJ databases">
        <authorList>
            <person name="Daric V."/>
            <person name="Darras S."/>
        </authorList>
    </citation>
    <scope>NUCLEOTIDE SEQUENCE [LARGE SCALE GENOMIC DNA]</scope>
</reference>
<dbReference type="Pfam" id="PF00339">
    <property type="entry name" value="Arrestin_N"/>
    <property type="match status" value="1"/>
</dbReference>
<name>A0ABP0FA06_CLALP</name>
<dbReference type="SMART" id="SM01017">
    <property type="entry name" value="Arrestin_C"/>
    <property type="match status" value="1"/>
</dbReference>
<keyword evidence="5" id="KW-1185">Reference proteome</keyword>
<evidence type="ECO:0000313" key="5">
    <source>
        <dbReference type="Proteomes" id="UP001642483"/>
    </source>
</evidence>
<feature type="region of interest" description="Disordered" evidence="2">
    <location>
        <begin position="325"/>
        <end position="383"/>
    </location>
</feature>
<dbReference type="Gene3D" id="2.60.40.640">
    <property type="match status" value="2"/>
</dbReference>
<evidence type="ECO:0000256" key="2">
    <source>
        <dbReference type="SAM" id="MobiDB-lite"/>
    </source>
</evidence>
<feature type="domain" description="Arrestin C-terminal-like" evidence="3">
    <location>
        <begin position="170"/>
        <end position="314"/>
    </location>
</feature>
<comment type="similarity">
    <text evidence="1">Belongs to the arrestin family.</text>
</comment>